<evidence type="ECO:0000313" key="9">
    <source>
        <dbReference type="EMBL" id="KAF9337384.1"/>
    </source>
</evidence>
<evidence type="ECO:0000256" key="8">
    <source>
        <dbReference type="SAM" id="Phobius"/>
    </source>
</evidence>
<evidence type="ECO:0000256" key="5">
    <source>
        <dbReference type="ARBA" id="ARBA00022824"/>
    </source>
</evidence>
<keyword evidence="6 8" id="KW-1133">Transmembrane helix</keyword>
<dbReference type="InterPro" id="IPR007369">
    <property type="entry name" value="Peptidase_A22B_SPP"/>
</dbReference>
<keyword evidence="10" id="KW-1185">Reference proteome</keyword>
<dbReference type="EMBL" id="JAAAUY010000028">
    <property type="protein sequence ID" value="KAF9337384.1"/>
    <property type="molecule type" value="Genomic_DNA"/>
</dbReference>
<dbReference type="PANTHER" id="PTHR12174:SF23">
    <property type="entry name" value="MINOR HISTOCOMPATIBILITY ANTIGEN H13"/>
    <property type="match status" value="1"/>
</dbReference>
<feature type="transmembrane region" description="Helical" evidence="8">
    <location>
        <begin position="323"/>
        <end position="341"/>
    </location>
</feature>
<dbReference type="GO" id="GO:0042500">
    <property type="term" value="F:aspartic endopeptidase activity, intramembrane cleaving"/>
    <property type="evidence" value="ECO:0007669"/>
    <property type="project" value="InterPro"/>
</dbReference>
<name>A0A9P5SV25_9FUNG</name>
<reference evidence="9" key="1">
    <citation type="journal article" date="2020" name="Fungal Divers.">
        <title>Resolving the Mortierellaceae phylogeny through synthesis of multi-gene phylogenetics and phylogenomics.</title>
        <authorList>
            <person name="Vandepol N."/>
            <person name="Liber J."/>
            <person name="Desiro A."/>
            <person name="Na H."/>
            <person name="Kennedy M."/>
            <person name="Barry K."/>
            <person name="Grigoriev I.V."/>
            <person name="Miller A.N."/>
            <person name="O'Donnell K."/>
            <person name="Stajich J.E."/>
            <person name="Bonito G."/>
        </authorList>
    </citation>
    <scope>NUCLEOTIDE SEQUENCE</scope>
    <source>
        <strain evidence="9">NVP1</strain>
    </source>
</reference>
<evidence type="ECO:0000256" key="1">
    <source>
        <dbReference type="ARBA" id="ARBA00004477"/>
    </source>
</evidence>
<dbReference type="GO" id="GO:0098554">
    <property type="term" value="C:cytoplasmic side of endoplasmic reticulum membrane"/>
    <property type="evidence" value="ECO:0007669"/>
    <property type="project" value="TreeGrafter"/>
</dbReference>
<keyword evidence="3 8" id="KW-0812">Transmembrane</keyword>
<evidence type="ECO:0000256" key="7">
    <source>
        <dbReference type="ARBA" id="ARBA00023136"/>
    </source>
</evidence>
<feature type="transmembrane region" description="Helical" evidence="8">
    <location>
        <begin position="179"/>
        <end position="198"/>
    </location>
</feature>
<dbReference type="GO" id="GO:0006465">
    <property type="term" value="P:signal peptide processing"/>
    <property type="evidence" value="ECO:0007669"/>
    <property type="project" value="TreeGrafter"/>
</dbReference>
<keyword evidence="4" id="KW-0378">Hydrolase</keyword>
<feature type="transmembrane region" description="Helical" evidence="8">
    <location>
        <begin position="17"/>
        <end position="39"/>
    </location>
</feature>
<evidence type="ECO:0000256" key="6">
    <source>
        <dbReference type="ARBA" id="ARBA00022989"/>
    </source>
</evidence>
<feature type="transmembrane region" description="Helical" evidence="8">
    <location>
        <begin position="298"/>
        <end position="317"/>
    </location>
</feature>
<keyword evidence="5" id="KW-0256">Endoplasmic reticulum</keyword>
<feature type="transmembrane region" description="Helical" evidence="8">
    <location>
        <begin position="154"/>
        <end position="173"/>
    </location>
</feature>
<keyword evidence="7 8" id="KW-0472">Membrane</keyword>
<dbReference type="SMART" id="SM00730">
    <property type="entry name" value="PSN"/>
    <property type="match status" value="1"/>
</dbReference>
<dbReference type="GO" id="GO:0098553">
    <property type="term" value="C:lumenal side of endoplasmic reticulum membrane"/>
    <property type="evidence" value="ECO:0007669"/>
    <property type="project" value="TreeGrafter"/>
</dbReference>
<protein>
    <recommendedName>
        <fullName evidence="11">Minor histocompatibility antigen H13</fullName>
    </recommendedName>
</protein>
<comment type="caution">
    <text evidence="9">The sequence shown here is derived from an EMBL/GenBank/DDBJ whole genome shotgun (WGS) entry which is preliminary data.</text>
</comment>
<evidence type="ECO:0000256" key="2">
    <source>
        <dbReference type="ARBA" id="ARBA00006859"/>
    </source>
</evidence>
<evidence type="ECO:0000256" key="3">
    <source>
        <dbReference type="ARBA" id="ARBA00022692"/>
    </source>
</evidence>
<evidence type="ECO:0000256" key="4">
    <source>
        <dbReference type="ARBA" id="ARBA00022801"/>
    </source>
</evidence>
<feature type="transmembrane region" description="Helical" evidence="8">
    <location>
        <begin position="255"/>
        <end position="277"/>
    </location>
</feature>
<evidence type="ECO:0000313" key="10">
    <source>
        <dbReference type="Proteomes" id="UP000696485"/>
    </source>
</evidence>
<comment type="subcellular location">
    <subcellularLocation>
        <location evidence="1">Endoplasmic reticulum membrane</location>
        <topology evidence="1">Multi-pass membrane protein</topology>
    </subcellularLocation>
</comment>
<dbReference type="AlphaFoldDB" id="A0A9P5SV25"/>
<feature type="transmembrane region" description="Helical" evidence="8">
    <location>
        <begin position="98"/>
        <end position="121"/>
    </location>
</feature>
<proteinExistence type="inferred from homology"/>
<accession>A0A9P5SV25</accession>
<feature type="transmembrane region" description="Helical" evidence="8">
    <location>
        <begin position="74"/>
        <end position="92"/>
    </location>
</feature>
<dbReference type="GO" id="GO:0033619">
    <property type="term" value="P:membrane protein proteolysis"/>
    <property type="evidence" value="ECO:0007669"/>
    <property type="project" value="TreeGrafter"/>
</dbReference>
<gene>
    <name evidence="9" type="ORF">BG006_005011</name>
</gene>
<dbReference type="Proteomes" id="UP000696485">
    <property type="component" value="Unassembled WGS sequence"/>
</dbReference>
<dbReference type="InterPro" id="IPR006639">
    <property type="entry name" value="Preselin/SPP"/>
</dbReference>
<dbReference type="PANTHER" id="PTHR12174">
    <property type="entry name" value="SIGNAL PEPTIDE PEPTIDASE"/>
    <property type="match status" value="1"/>
</dbReference>
<comment type="similarity">
    <text evidence="2">Belongs to the peptidase A22B family.</text>
</comment>
<organism evidence="9 10">
    <name type="scientific">Podila minutissima</name>
    <dbReference type="NCBI Taxonomy" id="64525"/>
    <lineage>
        <taxon>Eukaryota</taxon>
        <taxon>Fungi</taxon>
        <taxon>Fungi incertae sedis</taxon>
        <taxon>Mucoromycota</taxon>
        <taxon>Mortierellomycotina</taxon>
        <taxon>Mortierellomycetes</taxon>
        <taxon>Mortierellales</taxon>
        <taxon>Mortierellaceae</taxon>
        <taxon>Podila</taxon>
    </lineage>
</organism>
<dbReference type="Pfam" id="PF04258">
    <property type="entry name" value="Peptidase_A22B"/>
    <property type="match status" value="1"/>
</dbReference>
<evidence type="ECO:0008006" key="11">
    <source>
        <dbReference type="Google" id="ProtNLM"/>
    </source>
</evidence>
<sequence length="408" mass="44775">MAGKYVASPVAIEQGQLVAYAALTTMAMVPIYFGSHASLKKWKNIKDKSATKAGDKESTEQDDVKSESLSIDDAITFPIFGSLGLVGLHLAYKHWDKAYINYASTAYFTLVGILALAQVGVNTISPIVEMLGLHIEPYHITLSRRTRDVYSAKFSVLHLSMMIVSILLSAYYAATKDWIASNIFAVAIALNGIQLLSLDSFKTGIALIVGFCLYEVAWAKYGAEILASVAKNMDAPLKVVFPWLIFRLPAGQTLLFAKFGLGDIVVPGLFAALCLRFDQHLAGNKNSALGRSTRFAKPYFIACLVAYLLGLGCSFYLEHTMQISLPMILYLGPACILSVFMTGSVRGQMQNVFGYISEEGLEARAKRLARIKSTQSKRREPMRAPKVRLPAVIKEETFVPRGSPTDEE</sequence>